<accession>A0A9X9SHL4</accession>
<dbReference type="EMBL" id="CABEIM010000001">
    <property type="protein sequence ID" value="VTS76143.1"/>
    <property type="molecule type" value="Genomic_DNA"/>
</dbReference>
<gene>
    <name evidence="1" type="ORF">NCTC7982_00151</name>
</gene>
<organism evidence="1 2">
    <name type="scientific">Streptococcus dysgalactiae</name>
    <dbReference type="NCBI Taxonomy" id="1334"/>
    <lineage>
        <taxon>Bacteria</taxon>
        <taxon>Bacillati</taxon>
        <taxon>Bacillota</taxon>
        <taxon>Bacilli</taxon>
        <taxon>Lactobacillales</taxon>
        <taxon>Streptococcaceae</taxon>
        <taxon>Streptococcus</taxon>
    </lineage>
</organism>
<evidence type="ECO:0000313" key="2">
    <source>
        <dbReference type="Proteomes" id="UP000373301"/>
    </source>
</evidence>
<name>A0A9X9SHL4_STRDY</name>
<dbReference type="Proteomes" id="UP000373301">
    <property type="component" value="Unassembled WGS sequence"/>
</dbReference>
<reference evidence="1 2" key="1">
    <citation type="submission" date="2019-05" db="EMBL/GenBank/DDBJ databases">
        <authorList>
            <consortium name="Pathogen Informatics"/>
        </authorList>
    </citation>
    <scope>NUCLEOTIDE SEQUENCE [LARGE SCALE GENOMIC DNA]</scope>
    <source>
        <strain evidence="1 2">NCTC7982</strain>
    </source>
</reference>
<protein>
    <submittedName>
        <fullName evidence="1">Uncharacterized protein</fullName>
    </submittedName>
</protein>
<proteinExistence type="predicted"/>
<evidence type="ECO:0000313" key="1">
    <source>
        <dbReference type="EMBL" id="VTS76143.1"/>
    </source>
</evidence>
<sequence>MDESTTILERGNYGYQKNEDRKLSAQAIYF</sequence>
<dbReference type="AlphaFoldDB" id="A0A9X9SHL4"/>
<comment type="caution">
    <text evidence="1">The sequence shown here is derived from an EMBL/GenBank/DDBJ whole genome shotgun (WGS) entry which is preliminary data.</text>
</comment>